<sequence>MRHPHRLAFVLLPRHSLLAGSAAAEVLVAANEVLGEPRYAPLMLSLDGQPVTAACGTRVMVAGALASAPPLRAALVVSETLPGAPEPSAAAPAITAAATAPLGRWLREQAAAGALLGGLGTGAAWLASAGLLQGYRATLHHAQVAQVSELHPQAVFSSNVYEIDRDRLSCGHGTASLDLLIAWLAGEHGDAIVAPLLAHFGLDRLRARDERQRAPLSARVPNAKVTEAVALMEANLQEPLPTEDIARLVGVSGRQLERLFKQHLGDMPSRHYVELRLVRARRLLRHSGQSILQIALACGFASASHFSKAYRARFGHTPRDERSARAVDWQAQHATRDAARDAAQEPASPAGGPNPETP</sequence>
<dbReference type="PANTHER" id="PTHR46796">
    <property type="entry name" value="HTH-TYPE TRANSCRIPTIONAL ACTIVATOR RHAS-RELATED"/>
    <property type="match status" value="1"/>
</dbReference>
<evidence type="ECO:0000313" key="8">
    <source>
        <dbReference type="Proteomes" id="UP000285575"/>
    </source>
</evidence>
<dbReference type="Gene3D" id="1.10.10.60">
    <property type="entry name" value="Homeodomain-like"/>
    <property type="match status" value="1"/>
</dbReference>
<dbReference type="SUPFAM" id="SSF52317">
    <property type="entry name" value="Class I glutamine amidotransferase-like"/>
    <property type="match status" value="1"/>
</dbReference>
<reference evidence="7 8" key="1">
    <citation type="submission" date="2019-01" db="EMBL/GenBank/DDBJ databases">
        <authorList>
            <person name="Chen W.-M."/>
        </authorList>
    </citation>
    <scope>NUCLEOTIDE SEQUENCE [LARGE SCALE GENOMIC DNA]</scope>
    <source>
        <strain evidence="7 8">KYPY4</strain>
    </source>
</reference>
<name>A0A437REZ8_9BURK</name>
<feature type="region of interest" description="Disordered" evidence="4">
    <location>
        <begin position="315"/>
        <end position="358"/>
    </location>
</feature>
<evidence type="ECO:0000256" key="1">
    <source>
        <dbReference type="ARBA" id="ARBA00023015"/>
    </source>
</evidence>
<dbReference type="Pfam" id="PF12833">
    <property type="entry name" value="HTH_18"/>
    <property type="match status" value="1"/>
</dbReference>
<keyword evidence="1" id="KW-0805">Transcription regulation</keyword>
<accession>A0A437REZ8</accession>
<gene>
    <name evidence="7" type="ORF">EOE66_14575</name>
</gene>
<organism evidence="7 8">
    <name type="scientific">Rubrivivax rivuli</name>
    <dbReference type="NCBI Taxonomy" id="1862385"/>
    <lineage>
        <taxon>Bacteria</taxon>
        <taxon>Pseudomonadati</taxon>
        <taxon>Pseudomonadota</taxon>
        <taxon>Betaproteobacteria</taxon>
        <taxon>Burkholderiales</taxon>
        <taxon>Sphaerotilaceae</taxon>
        <taxon>Rubrivivax</taxon>
    </lineage>
</organism>
<keyword evidence="2" id="KW-0238">DNA-binding</keyword>
<dbReference type="GO" id="GO:0003700">
    <property type="term" value="F:DNA-binding transcription factor activity"/>
    <property type="evidence" value="ECO:0007669"/>
    <property type="project" value="InterPro"/>
</dbReference>
<dbReference type="Gene3D" id="3.40.50.880">
    <property type="match status" value="1"/>
</dbReference>
<dbReference type="AlphaFoldDB" id="A0A437REZ8"/>
<protein>
    <submittedName>
        <fullName evidence="7">Helix-turn-helix domain-containing protein</fullName>
    </submittedName>
</protein>
<dbReference type="OrthoDB" id="9816344at2"/>
<dbReference type="GO" id="GO:0043565">
    <property type="term" value="F:sequence-specific DNA binding"/>
    <property type="evidence" value="ECO:0007669"/>
    <property type="project" value="InterPro"/>
</dbReference>
<dbReference type="InterPro" id="IPR018062">
    <property type="entry name" value="HTH_AraC-typ_CS"/>
</dbReference>
<keyword evidence="5" id="KW-0732">Signal</keyword>
<dbReference type="EMBL" id="SACR01000004">
    <property type="protein sequence ID" value="RVU45348.1"/>
    <property type="molecule type" value="Genomic_DNA"/>
</dbReference>
<dbReference type="PROSITE" id="PS00041">
    <property type="entry name" value="HTH_ARAC_FAMILY_1"/>
    <property type="match status" value="1"/>
</dbReference>
<dbReference type="PROSITE" id="PS01124">
    <property type="entry name" value="HTH_ARAC_FAMILY_2"/>
    <property type="match status" value="1"/>
</dbReference>
<comment type="caution">
    <text evidence="7">The sequence shown here is derived from an EMBL/GenBank/DDBJ whole genome shotgun (WGS) entry which is preliminary data.</text>
</comment>
<evidence type="ECO:0000313" key="7">
    <source>
        <dbReference type="EMBL" id="RVU45348.1"/>
    </source>
</evidence>
<dbReference type="Proteomes" id="UP000285575">
    <property type="component" value="Unassembled WGS sequence"/>
</dbReference>
<dbReference type="InterPro" id="IPR050204">
    <property type="entry name" value="AraC_XylS_family_regulators"/>
</dbReference>
<evidence type="ECO:0000259" key="6">
    <source>
        <dbReference type="PROSITE" id="PS01124"/>
    </source>
</evidence>
<proteinExistence type="predicted"/>
<dbReference type="SUPFAM" id="SSF46689">
    <property type="entry name" value="Homeodomain-like"/>
    <property type="match status" value="2"/>
</dbReference>
<dbReference type="PRINTS" id="PR00032">
    <property type="entry name" value="HTHARAC"/>
</dbReference>
<evidence type="ECO:0000256" key="3">
    <source>
        <dbReference type="ARBA" id="ARBA00023163"/>
    </source>
</evidence>
<dbReference type="InterPro" id="IPR020449">
    <property type="entry name" value="Tscrpt_reg_AraC-type_HTH"/>
</dbReference>
<evidence type="ECO:0000256" key="4">
    <source>
        <dbReference type="SAM" id="MobiDB-lite"/>
    </source>
</evidence>
<dbReference type="SMART" id="SM00342">
    <property type="entry name" value="HTH_ARAC"/>
    <property type="match status" value="1"/>
</dbReference>
<dbReference type="InterPro" id="IPR009057">
    <property type="entry name" value="Homeodomain-like_sf"/>
</dbReference>
<dbReference type="CDD" id="cd03136">
    <property type="entry name" value="GATase1_AraC_ArgR_like"/>
    <property type="match status" value="1"/>
</dbReference>
<feature type="compositionally biased region" description="Basic and acidic residues" evidence="4">
    <location>
        <begin position="334"/>
        <end position="343"/>
    </location>
</feature>
<dbReference type="InterPro" id="IPR029062">
    <property type="entry name" value="Class_I_gatase-like"/>
</dbReference>
<keyword evidence="8" id="KW-1185">Reference proteome</keyword>
<evidence type="ECO:0000256" key="5">
    <source>
        <dbReference type="SAM" id="SignalP"/>
    </source>
</evidence>
<evidence type="ECO:0000256" key="2">
    <source>
        <dbReference type="ARBA" id="ARBA00023125"/>
    </source>
</evidence>
<dbReference type="InterPro" id="IPR018060">
    <property type="entry name" value="HTH_AraC"/>
</dbReference>
<dbReference type="RefSeq" id="WP_128229446.1">
    <property type="nucleotide sequence ID" value="NZ_SACR01000004.1"/>
</dbReference>
<feature type="chain" id="PRO_5019110916" evidence="5">
    <location>
        <begin position="25"/>
        <end position="358"/>
    </location>
</feature>
<feature type="domain" description="HTH araC/xylS-type" evidence="6">
    <location>
        <begin position="226"/>
        <end position="324"/>
    </location>
</feature>
<keyword evidence="3" id="KW-0804">Transcription</keyword>
<feature type="signal peptide" evidence="5">
    <location>
        <begin position="1"/>
        <end position="24"/>
    </location>
</feature>